<evidence type="ECO:0000313" key="2">
    <source>
        <dbReference type="Proteomes" id="UP000285575"/>
    </source>
</evidence>
<dbReference type="InterPro" id="IPR003607">
    <property type="entry name" value="HD/PDEase_dom"/>
</dbReference>
<dbReference type="CDD" id="cd00077">
    <property type="entry name" value="HDc"/>
    <property type="match status" value="1"/>
</dbReference>
<accession>A0A437RLN8</accession>
<evidence type="ECO:0000313" key="1">
    <source>
        <dbReference type="EMBL" id="RVU47710.1"/>
    </source>
</evidence>
<dbReference type="PANTHER" id="PTHR43155:SF2">
    <property type="entry name" value="CYCLIC DI-GMP PHOSPHODIESTERASE PA4108"/>
    <property type="match status" value="1"/>
</dbReference>
<dbReference type="PANTHER" id="PTHR43155">
    <property type="entry name" value="CYCLIC DI-GMP PHOSPHODIESTERASE PA4108-RELATED"/>
    <property type="match status" value="1"/>
</dbReference>
<organism evidence="1 2">
    <name type="scientific">Rubrivivax rivuli</name>
    <dbReference type="NCBI Taxonomy" id="1862385"/>
    <lineage>
        <taxon>Bacteria</taxon>
        <taxon>Pseudomonadati</taxon>
        <taxon>Pseudomonadota</taxon>
        <taxon>Betaproteobacteria</taxon>
        <taxon>Burkholderiales</taxon>
        <taxon>Sphaerotilaceae</taxon>
        <taxon>Rubrivivax</taxon>
    </lineage>
</organism>
<keyword evidence="2" id="KW-1185">Reference proteome</keyword>
<proteinExistence type="predicted"/>
<dbReference type="GO" id="GO:0016787">
    <property type="term" value="F:hydrolase activity"/>
    <property type="evidence" value="ECO:0007669"/>
    <property type="project" value="UniProtKB-KW"/>
</dbReference>
<comment type="caution">
    <text evidence="1">The sequence shown here is derived from an EMBL/GenBank/DDBJ whole genome shotgun (WGS) entry which is preliminary data.</text>
</comment>
<dbReference type="Proteomes" id="UP000285575">
    <property type="component" value="Unassembled WGS sequence"/>
</dbReference>
<dbReference type="AlphaFoldDB" id="A0A437RLN8"/>
<reference evidence="1 2" key="1">
    <citation type="submission" date="2019-01" db="EMBL/GenBank/DDBJ databases">
        <authorList>
            <person name="Chen W.-M."/>
        </authorList>
    </citation>
    <scope>NUCLEOTIDE SEQUENCE [LARGE SCALE GENOMIC DNA]</scope>
    <source>
        <strain evidence="1 2">KYPY4</strain>
    </source>
</reference>
<dbReference type="OrthoDB" id="9774747at2"/>
<dbReference type="Pfam" id="PF13487">
    <property type="entry name" value="HD_5"/>
    <property type="match status" value="1"/>
</dbReference>
<sequence>MNAPASPPPNVPLGELMELTTPGAPLPFAVLDSMGRLLLAAGKQLQDADQLHALMERGGCVDPVEAEAARAAARAAAGGGAASAGGAGWGPVVRQRTWFDRMERQIWTLDELLRGLGRGSTTAAQLEAFADGYIALVERHPDPALYLCVRQYDRRFALYALTHALHTATVSLLTARQLGWAAEDQRCAVRAALTMNASIVELQARMAEQNEAPNARQMAQIRAHPQESAQLLRKAGVQEADWLQAIEQHHERPGGGGYPQGLNEVGTQAHLLRAADVFTAKISPRAFRAPLTTQLAARQLFQEEKGGPVAAGLIKAVGIYPPGDFVWLKNGDAGIVVHRAAPGRGTVVVSLFGANGRPVPGSPRRDTAQPEFAITGSLAEKANLPRVLPEQVYGLLDQEAPPA</sequence>
<gene>
    <name evidence="1" type="ORF">EOE66_08260</name>
</gene>
<keyword evidence="1" id="KW-0378">Hydrolase</keyword>
<dbReference type="SUPFAM" id="SSF109604">
    <property type="entry name" value="HD-domain/PDEase-like"/>
    <property type="match status" value="1"/>
</dbReference>
<dbReference type="Gene3D" id="1.10.3210.10">
    <property type="entry name" value="Hypothetical protein af1432"/>
    <property type="match status" value="1"/>
</dbReference>
<dbReference type="EMBL" id="SACR01000002">
    <property type="protein sequence ID" value="RVU47710.1"/>
    <property type="molecule type" value="Genomic_DNA"/>
</dbReference>
<protein>
    <submittedName>
        <fullName evidence="1">Phosphohydrolase</fullName>
    </submittedName>
</protein>
<dbReference type="RefSeq" id="WP_128228171.1">
    <property type="nucleotide sequence ID" value="NZ_SACR01000002.1"/>
</dbReference>
<name>A0A437RLN8_9BURK</name>